<name>A0ABU8E672_9ACTN</name>
<keyword evidence="3" id="KW-1185">Reference proteome</keyword>
<feature type="transmembrane region" description="Helical" evidence="1">
    <location>
        <begin position="79"/>
        <end position="98"/>
    </location>
</feature>
<keyword evidence="1" id="KW-1133">Transmembrane helix</keyword>
<keyword evidence="1" id="KW-0812">Transmembrane</keyword>
<dbReference type="SUPFAM" id="SSF81585">
    <property type="entry name" value="PsbU/PolX domain-like"/>
    <property type="match status" value="1"/>
</dbReference>
<dbReference type="Proteomes" id="UP001373496">
    <property type="component" value="Unassembled WGS sequence"/>
</dbReference>
<dbReference type="EMBL" id="JBAPLV010000011">
    <property type="protein sequence ID" value="MEI4279137.1"/>
    <property type="molecule type" value="Genomic_DNA"/>
</dbReference>
<dbReference type="RefSeq" id="WP_225235169.1">
    <property type="nucleotide sequence ID" value="NZ_JBAPLV010000011.1"/>
</dbReference>
<sequence length="229" mass="24306">MTASPQETVSATGTGRWYLWVAGLSVGFLACVPFWHAAQQLHGPDVRRWAVAFTAVTAWLVVLLVLTPDRNPDGTTPDSVFSTLGGFSALAAAVVSVVKLNGLRREVYGGVVPTARPLHTDPAIASILAARTRRAETRELIARDRSMARELGIGRPDLGRGYDDGGLVDLNGAPASAIASVCDIAPGLADAVVAARSARGGSYFTVDELFLDVHLPTEAEEKLRERAFV</sequence>
<keyword evidence="1" id="KW-0472">Membrane</keyword>
<feature type="transmembrane region" description="Helical" evidence="1">
    <location>
        <begin position="17"/>
        <end position="37"/>
    </location>
</feature>
<protein>
    <recommendedName>
        <fullName evidence="4">Helix-hairpin-helix domain-containing protein</fullName>
    </recommendedName>
</protein>
<organism evidence="2 3">
    <name type="scientific">Klenkia terrae</name>
    <dbReference type="NCBI Taxonomy" id="1052259"/>
    <lineage>
        <taxon>Bacteria</taxon>
        <taxon>Bacillati</taxon>
        <taxon>Actinomycetota</taxon>
        <taxon>Actinomycetes</taxon>
        <taxon>Geodermatophilales</taxon>
        <taxon>Geodermatophilaceae</taxon>
        <taxon>Klenkia</taxon>
    </lineage>
</organism>
<evidence type="ECO:0000256" key="1">
    <source>
        <dbReference type="SAM" id="Phobius"/>
    </source>
</evidence>
<evidence type="ECO:0000313" key="2">
    <source>
        <dbReference type="EMBL" id="MEI4279137.1"/>
    </source>
</evidence>
<evidence type="ECO:0008006" key="4">
    <source>
        <dbReference type="Google" id="ProtNLM"/>
    </source>
</evidence>
<gene>
    <name evidence="2" type="ORF">UXQ13_11745</name>
</gene>
<accession>A0ABU8E672</accession>
<proteinExistence type="predicted"/>
<feature type="transmembrane region" description="Helical" evidence="1">
    <location>
        <begin position="49"/>
        <end position="67"/>
    </location>
</feature>
<reference evidence="2 3" key="1">
    <citation type="submission" date="2024-03" db="EMBL/GenBank/DDBJ databases">
        <title>Draft genome sequence of Klenkia terrae.</title>
        <authorList>
            <person name="Duangmal K."/>
            <person name="Chantavorakit T."/>
        </authorList>
    </citation>
    <scope>NUCLEOTIDE SEQUENCE [LARGE SCALE GENOMIC DNA]</scope>
    <source>
        <strain evidence="2 3">JCM 17786</strain>
    </source>
</reference>
<evidence type="ECO:0000313" key="3">
    <source>
        <dbReference type="Proteomes" id="UP001373496"/>
    </source>
</evidence>
<comment type="caution">
    <text evidence="2">The sequence shown here is derived from an EMBL/GenBank/DDBJ whole genome shotgun (WGS) entry which is preliminary data.</text>
</comment>